<dbReference type="OrthoDB" id="156058at2"/>
<dbReference type="GO" id="GO:0008168">
    <property type="term" value="F:methyltransferase activity"/>
    <property type="evidence" value="ECO:0007669"/>
    <property type="project" value="UniProtKB-KW"/>
</dbReference>
<dbReference type="InterPro" id="IPR041698">
    <property type="entry name" value="Methyltransf_25"/>
</dbReference>
<dbReference type="RefSeq" id="WP_012642195.1">
    <property type="nucleotide sequence ID" value="NC_011959.1"/>
</dbReference>
<evidence type="ECO:0000313" key="2">
    <source>
        <dbReference type="EMBL" id="ACM05843.1"/>
    </source>
</evidence>
<dbReference type="PANTHER" id="PTHR43591:SF24">
    <property type="entry name" value="2-METHOXY-6-POLYPRENYL-1,4-BENZOQUINOL METHYLASE, MITOCHONDRIAL"/>
    <property type="match status" value="1"/>
</dbReference>
<dbReference type="InterPro" id="IPR029063">
    <property type="entry name" value="SAM-dependent_MTases_sf"/>
</dbReference>
<dbReference type="GO" id="GO:0032259">
    <property type="term" value="P:methylation"/>
    <property type="evidence" value="ECO:0007669"/>
    <property type="project" value="UniProtKB-KW"/>
</dbReference>
<dbReference type="CDD" id="cd02440">
    <property type="entry name" value="AdoMet_MTases"/>
    <property type="match status" value="1"/>
</dbReference>
<dbReference type="Proteomes" id="UP000000447">
    <property type="component" value="Chromosome"/>
</dbReference>
<dbReference type="EMBL" id="CP001275">
    <property type="protein sequence ID" value="ACM05843.1"/>
    <property type="molecule type" value="Genomic_DNA"/>
</dbReference>
<keyword evidence="2" id="KW-0808">Transferase</keyword>
<dbReference type="KEGG" id="tro:trd_0810"/>
<name>B9KZ96_THERP</name>
<dbReference type="Gene3D" id="3.40.50.150">
    <property type="entry name" value="Vaccinia Virus protein VP39"/>
    <property type="match status" value="1"/>
</dbReference>
<dbReference type="HOGENOM" id="CLU_1249975_0_0_0"/>
<sequence length="224" mass="25480">MPESSHRRLRLIPRGQDVQQSVLELFYGPLAPVYPLLTRMLFGNAWQAWQRNALPWLAGARVVAEIGCGPGDFATDLAAQGKRVLAIDRSPTMIRLARRRVARFQRVWIVRADAQRLPLRDACLDAVVTTFPTEVFLTYEMTSEVARVLRPGGLYVAVVAAQPRSWPWWIRPFRRLLGPVANHPPLDCRRLPAPPPVPLFAEMRWETQQDATGRVCLWIARRGD</sequence>
<dbReference type="SUPFAM" id="SSF53335">
    <property type="entry name" value="S-adenosyl-L-methionine-dependent methyltransferases"/>
    <property type="match status" value="1"/>
</dbReference>
<gene>
    <name evidence="2" type="ordered locus">trd_0810</name>
</gene>
<organism evidence="2 3">
    <name type="scientific">Thermomicrobium roseum (strain ATCC 27502 / DSM 5159 / P-2)</name>
    <dbReference type="NCBI Taxonomy" id="309801"/>
    <lineage>
        <taxon>Bacteria</taxon>
        <taxon>Pseudomonadati</taxon>
        <taxon>Thermomicrobiota</taxon>
        <taxon>Thermomicrobia</taxon>
        <taxon>Thermomicrobiales</taxon>
        <taxon>Thermomicrobiaceae</taxon>
        <taxon>Thermomicrobium</taxon>
    </lineage>
</organism>
<evidence type="ECO:0000259" key="1">
    <source>
        <dbReference type="Pfam" id="PF13649"/>
    </source>
</evidence>
<accession>B9KZ96</accession>
<keyword evidence="2" id="KW-0489">Methyltransferase</keyword>
<dbReference type="eggNOG" id="COG2226">
    <property type="taxonomic scope" value="Bacteria"/>
</dbReference>
<dbReference type="PANTHER" id="PTHR43591">
    <property type="entry name" value="METHYLTRANSFERASE"/>
    <property type="match status" value="1"/>
</dbReference>
<dbReference type="Pfam" id="PF13649">
    <property type="entry name" value="Methyltransf_25"/>
    <property type="match status" value="1"/>
</dbReference>
<dbReference type="AlphaFoldDB" id="B9KZ96"/>
<proteinExistence type="predicted"/>
<reference evidence="2 3" key="1">
    <citation type="journal article" date="2009" name="PLoS ONE">
        <title>Complete genome sequence of the aerobic CO-oxidizing thermophile Thermomicrobium roseum.</title>
        <authorList>
            <person name="Wu D."/>
            <person name="Raymond J."/>
            <person name="Wu M."/>
            <person name="Chatterji S."/>
            <person name="Ren Q."/>
            <person name="Graham J.E."/>
            <person name="Bryant D.A."/>
            <person name="Robb F."/>
            <person name="Colman A."/>
            <person name="Tallon L.J."/>
            <person name="Badger J.H."/>
            <person name="Madupu R."/>
            <person name="Ward N.L."/>
            <person name="Eisen J.A."/>
        </authorList>
    </citation>
    <scope>NUCLEOTIDE SEQUENCE [LARGE SCALE GENOMIC DNA]</scope>
    <source>
        <strain evidence="3">ATCC 27502 / DSM 5159 / P-2</strain>
    </source>
</reference>
<protein>
    <submittedName>
        <fullName evidence="2">Putative ubiE/COQ5 methyltransferase family protein</fullName>
    </submittedName>
</protein>
<keyword evidence="3" id="KW-1185">Reference proteome</keyword>
<feature type="domain" description="Methyltransferase" evidence="1">
    <location>
        <begin position="63"/>
        <end position="153"/>
    </location>
</feature>
<dbReference type="STRING" id="309801.trd_0810"/>
<evidence type="ECO:0000313" key="3">
    <source>
        <dbReference type="Proteomes" id="UP000000447"/>
    </source>
</evidence>